<feature type="transmembrane region" description="Helical" evidence="3">
    <location>
        <begin position="206"/>
        <end position="226"/>
    </location>
</feature>
<dbReference type="EMBL" id="AMGX01000015">
    <property type="protein sequence ID" value="EXJ67842.1"/>
    <property type="molecule type" value="Genomic_DNA"/>
</dbReference>
<dbReference type="Proteomes" id="UP000019471">
    <property type="component" value="Unassembled WGS sequence"/>
</dbReference>
<keyword evidence="3" id="KW-0812">Transmembrane</keyword>
<protein>
    <submittedName>
        <fullName evidence="4">Uncharacterized protein</fullName>
    </submittedName>
</protein>
<keyword evidence="5" id="KW-1185">Reference proteome</keyword>
<dbReference type="GeneID" id="19193885"/>
<evidence type="ECO:0000256" key="3">
    <source>
        <dbReference type="SAM" id="Phobius"/>
    </source>
</evidence>
<dbReference type="RefSeq" id="XP_007747958.1">
    <property type="nucleotide sequence ID" value="XM_007749768.1"/>
</dbReference>
<feature type="region of interest" description="Disordered" evidence="2">
    <location>
        <begin position="1"/>
        <end position="56"/>
    </location>
</feature>
<comment type="caution">
    <text evidence="4">The sequence shown here is derived from an EMBL/GenBank/DDBJ whole genome shotgun (WGS) entry which is preliminary data.</text>
</comment>
<dbReference type="HOGENOM" id="CLU_1214638_0_0_1"/>
<name>W9WIB4_9EURO</name>
<keyword evidence="3" id="KW-0472">Membrane</keyword>
<gene>
    <name evidence="4" type="ORF">A1O5_09188</name>
</gene>
<keyword evidence="1" id="KW-0175">Coiled coil</keyword>
<evidence type="ECO:0000313" key="4">
    <source>
        <dbReference type="EMBL" id="EXJ67842.1"/>
    </source>
</evidence>
<reference evidence="4 5" key="1">
    <citation type="submission" date="2013-03" db="EMBL/GenBank/DDBJ databases">
        <title>The Genome Sequence of Cladophialophora psammophila CBS 110553.</title>
        <authorList>
            <consortium name="The Broad Institute Genomics Platform"/>
            <person name="Cuomo C."/>
            <person name="de Hoog S."/>
            <person name="Gorbushina A."/>
            <person name="Walker B."/>
            <person name="Young S.K."/>
            <person name="Zeng Q."/>
            <person name="Gargeya S."/>
            <person name="Fitzgerald M."/>
            <person name="Haas B."/>
            <person name="Abouelleil A."/>
            <person name="Allen A.W."/>
            <person name="Alvarado L."/>
            <person name="Arachchi H.M."/>
            <person name="Berlin A.M."/>
            <person name="Chapman S.B."/>
            <person name="Gainer-Dewar J."/>
            <person name="Goldberg J."/>
            <person name="Griggs A."/>
            <person name="Gujja S."/>
            <person name="Hansen M."/>
            <person name="Howarth C."/>
            <person name="Imamovic A."/>
            <person name="Ireland A."/>
            <person name="Larimer J."/>
            <person name="McCowan C."/>
            <person name="Murphy C."/>
            <person name="Pearson M."/>
            <person name="Poon T.W."/>
            <person name="Priest M."/>
            <person name="Roberts A."/>
            <person name="Saif S."/>
            <person name="Shea T."/>
            <person name="Sisk P."/>
            <person name="Sykes S."/>
            <person name="Wortman J."/>
            <person name="Nusbaum C."/>
            <person name="Birren B."/>
        </authorList>
    </citation>
    <scope>NUCLEOTIDE SEQUENCE [LARGE SCALE GENOMIC DNA]</scope>
    <source>
        <strain evidence="4 5">CBS 110553</strain>
    </source>
</reference>
<feature type="region of interest" description="Disordered" evidence="2">
    <location>
        <begin position="78"/>
        <end position="104"/>
    </location>
</feature>
<dbReference type="OrthoDB" id="10345349at2759"/>
<keyword evidence="3" id="KW-1133">Transmembrane helix</keyword>
<organism evidence="4 5">
    <name type="scientific">Cladophialophora psammophila CBS 110553</name>
    <dbReference type="NCBI Taxonomy" id="1182543"/>
    <lineage>
        <taxon>Eukaryota</taxon>
        <taxon>Fungi</taxon>
        <taxon>Dikarya</taxon>
        <taxon>Ascomycota</taxon>
        <taxon>Pezizomycotina</taxon>
        <taxon>Eurotiomycetes</taxon>
        <taxon>Chaetothyriomycetidae</taxon>
        <taxon>Chaetothyriales</taxon>
        <taxon>Herpotrichiellaceae</taxon>
        <taxon>Cladophialophora</taxon>
    </lineage>
</organism>
<feature type="coiled-coil region" evidence="1">
    <location>
        <begin position="169"/>
        <end position="203"/>
    </location>
</feature>
<sequence length="228" mass="25293">MATMHDNGDRFTGATGSIESIPGSWVEYSAKNQRREMTETHNEGSHRADTYKERDDSILKSLKAKLSKPDSFEQNHALKEDKALERPLSPQETGSGKEIGVGGMGPNHLDEIRMRMKLMYKAVIDLAEQNTILASRLRGADQRNIKWQAQTPEDSDGKGSCVGKETEPIAALEMSKRKAEDETRRLKDANAKLDVKLAEVERKCELVMQVLVAVVAAFLLAIGITLGR</sequence>
<dbReference type="AlphaFoldDB" id="W9WIB4"/>
<evidence type="ECO:0000313" key="5">
    <source>
        <dbReference type="Proteomes" id="UP000019471"/>
    </source>
</evidence>
<feature type="compositionally biased region" description="Basic and acidic residues" evidence="2">
    <location>
        <begin position="33"/>
        <end position="56"/>
    </location>
</feature>
<proteinExistence type="predicted"/>
<accession>W9WIB4</accession>
<evidence type="ECO:0000256" key="1">
    <source>
        <dbReference type="SAM" id="Coils"/>
    </source>
</evidence>
<evidence type="ECO:0000256" key="2">
    <source>
        <dbReference type="SAM" id="MobiDB-lite"/>
    </source>
</evidence>